<evidence type="ECO:0000259" key="6">
    <source>
        <dbReference type="PROSITE" id="PS50262"/>
    </source>
</evidence>
<feature type="transmembrane region" description="Helical" evidence="5">
    <location>
        <begin position="20"/>
        <end position="43"/>
    </location>
</feature>
<feature type="transmembrane region" description="Helical" evidence="5">
    <location>
        <begin position="105"/>
        <end position="130"/>
    </location>
</feature>
<dbReference type="PANTHER" id="PTHR46641">
    <property type="entry name" value="FMRFAMIDE RECEPTOR-RELATED"/>
    <property type="match status" value="1"/>
</dbReference>
<gene>
    <name evidence="7" type="primary">106058113</name>
</gene>
<keyword evidence="2 5" id="KW-0812">Transmembrane</keyword>
<evidence type="ECO:0000256" key="2">
    <source>
        <dbReference type="ARBA" id="ARBA00022692"/>
    </source>
</evidence>
<evidence type="ECO:0000256" key="1">
    <source>
        <dbReference type="ARBA" id="ARBA00004370"/>
    </source>
</evidence>
<dbReference type="VEuPathDB" id="VectorBase:BGLAX_039236"/>
<proteinExistence type="predicted"/>
<dbReference type="PANTHER" id="PTHR46641:SF2">
    <property type="entry name" value="FMRFAMIDE RECEPTOR"/>
    <property type="match status" value="1"/>
</dbReference>
<feature type="transmembrane region" description="Helical" evidence="5">
    <location>
        <begin position="151"/>
        <end position="168"/>
    </location>
</feature>
<keyword evidence="3 5" id="KW-1133">Transmembrane helix</keyword>
<dbReference type="EnsemblMetazoa" id="BGLB021222-RA">
    <property type="protein sequence ID" value="BGLB021222-PA"/>
    <property type="gene ID" value="BGLB021222"/>
</dbReference>
<dbReference type="RefSeq" id="XP_013070941.2">
    <property type="nucleotide sequence ID" value="XM_013215487.2"/>
</dbReference>
<evidence type="ECO:0000256" key="5">
    <source>
        <dbReference type="SAM" id="Phobius"/>
    </source>
</evidence>
<dbReference type="GO" id="GO:0016020">
    <property type="term" value="C:membrane"/>
    <property type="evidence" value="ECO:0007669"/>
    <property type="project" value="UniProtKB-SubCell"/>
</dbReference>
<organism evidence="7 8">
    <name type="scientific">Biomphalaria glabrata</name>
    <name type="common">Bloodfluke planorb</name>
    <name type="synonym">Freshwater snail</name>
    <dbReference type="NCBI Taxonomy" id="6526"/>
    <lineage>
        <taxon>Eukaryota</taxon>
        <taxon>Metazoa</taxon>
        <taxon>Spiralia</taxon>
        <taxon>Lophotrochozoa</taxon>
        <taxon>Mollusca</taxon>
        <taxon>Gastropoda</taxon>
        <taxon>Heterobranchia</taxon>
        <taxon>Euthyneura</taxon>
        <taxon>Panpulmonata</taxon>
        <taxon>Hygrophila</taxon>
        <taxon>Lymnaeoidea</taxon>
        <taxon>Planorbidae</taxon>
        <taxon>Biomphalaria</taxon>
    </lineage>
</organism>
<comment type="subcellular location">
    <subcellularLocation>
        <location evidence="1">Membrane</location>
    </subcellularLocation>
</comment>
<dbReference type="InterPro" id="IPR052954">
    <property type="entry name" value="GPCR-Ligand_Int"/>
</dbReference>
<accession>A0A2C9KLX1</accession>
<keyword evidence="4 5" id="KW-0472">Membrane</keyword>
<dbReference type="Gene3D" id="1.20.1070.10">
    <property type="entry name" value="Rhodopsin 7-helix transmembrane proteins"/>
    <property type="match status" value="1"/>
</dbReference>
<name>A0A2C9KLX1_BIOGL</name>
<evidence type="ECO:0000256" key="3">
    <source>
        <dbReference type="ARBA" id="ARBA00022989"/>
    </source>
</evidence>
<protein>
    <recommendedName>
        <fullName evidence="6">G-protein coupled receptors family 1 profile domain-containing protein</fullName>
    </recommendedName>
</protein>
<dbReference type="InterPro" id="IPR019427">
    <property type="entry name" value="7TM_GPCR_serpentine_rcpt_Srw"/>
</dbReference>
<dbReference type="OrthoDB" id="10318380at2759"/>
<dbReference type="Proteomes" id="UP000076420">
    <property type="component" value="Unassembled WGS sequence"/>
</dbReference>
<dbReference type="InterPro" id="IPR017452">
    <property type="entry name" value="GPCR_Rhodpsn_7TM"/>
</dbReference>
<feature type="transmembrane region" description="Helical" evidence="5">
    <location>
        <begin position="64"/>
        <end position="85"/>
    </location>
</feature>
<evidence type="ECO:0000313" key="7">
    <source>
        <dbReference type="EnsemblMetazoa" id="BGLB021222-PA"/>
    </source>
</evidence>
<feature type="transmembrane region" description="Helical" evidence="5">
    <location>
        <begin position="256"/>
        <end position="289"/>
    </location>
</feature>
<sequence length="338" mass="38537">MNHSKYGDISQDMSSEDVALYSLTSLVFTLVNNSCVSTGLGLFGMIANALNMAVFYRQGLSSSINISFFFISISDTFTILFIQWANICFNPYIDNTRAPLFYAELYYITGGWPSGLCCRITLYITVYVTTERCLCILFPLKIKNLITPTRTKMIIAFICVFNSVTLVPEYSSIYLDWYFNKVRNETILGVAFRSNRDQTQGVTWLLHVVLTVVGLFSVIVLTSVLVIHLRRQTKWRMKNSAENKLRPTLTSRDRKSVVLVVAVATFVVISYIPLTSVSLVTVFVSEFYIGGKLFQIFRDTWAMIMLVGMTNASANIFIYYGMNSKYRQTFRELLCKKQ</sequence>
<dbReference type="VEuPathDB" id="VectorBase:BGLB021222"/>
<dbReference type="PROSITE" id="PS50262">
    <property type="entry name" value="G_PROTEIN_RECEP_F1_2"/>
    <property type="match status" value="1"/>
</dbReference>
<feature type="transmembrane region" description="Helical" evidence="5">
    <location>
        <begin position="301"/>
        <end position="322"/>
    </location>
</feature>
<dbReference type="SUPFAM" id="SSF81321">
    <property type="entry name" value="Family A G protein-coupled receptor-like"/>
    <property type="match status" value="1"/>
</dbReference>
<dbReference type="Pfam" id="PF10324">
    <property type="entry name" value="7TM_GPCR_Srw"/>
    <property type="match status" value="1"/>
</dbReference>
<evidence type="ECO:0000256" key="4">
    <source>
        <dbReference type="ARBA" id="ARBA00023136"/>
    </source>
</evidence>
<evidence type="ECO:0000313" key="8">
    <source>
        <dbReference type="Proteomes" id="UP000076420"/>
    </source>
</evidence>
<reference evidence="7" key="1">
    <citation type="submission" date="2020-05" db="UniProtKB">
        <authorList>
            <consortium name="EnsemblMetazoa"/>
        </authorList>
    </citation>
    <scope>IDENTIFICATION</scope>
    <source>
        <strain evidence="7">BB02</strain>
    </source>
</reference>
<dbReference type="AlphaFoldDB" id="A0A2C9KLX1"/>
<dbReference type="KEGG" id="bgt:106058113"/>
<feature type="transmembrane region" description="Helical" evidence="5">
    <location>
        <begin position="204"/>
        <end position="229"/>
    </location>
</feature>
<feature type="domain" description="G-protein coupled receptors family 1 profile" evidence="6">
    <location>
        <begin position="47"/>
        <end position="319"/>
    </location>
</feature>
<dbReference type="GO" id="GO:0008528">
    <property type="term" value="F:G protein-coupled peptide receptor activity"/>
    <property type="evidence" value="ECO:0007669"/>
    <property type="project" value="InterPro"/>
</dbReference>